<dbReference type="Proteomes" id="UP000092743">
    <property type="component" value="Chromosome"/>
</dbReference>
<dbReference type="AlphaFoldDB" id="A0A9W3WYC0"/>
<evidence type="ECO:0000313" key="4">
    <source>
        <dbReference type="Proteomes" id="UP000092743"/>
    </source>
</evidence>
<reference evidence="3 4" key="1">
    <citation type="submission" date="2016-04" db="EMBL/GenBank/DDBJ databases">
        <title>High quality genome of the nematocidal Bacillus thuringiensis MYBT18246.</title>
        <authorList>
            <person name="Hollensteiner J."/>
            <person name="Poehlein A."/>
            <person name="Sproeer C."/>
            <person name="Bunk B."/>
            <person name="Rosenstiel P."/>
            <person name="Schulenburg H."/>
            <person name="Liesegang H."/>
        </authorList>
    </citation>
    <scope>NUCLEOTIDE SEQUENCE [LARGE SCALE GENOMIC DNA]</scope>
    <source>
        <strain evidence="3 4">MYBT18246</strain>
    </source>
</reference>
<dbReference type="EMBL" id="CP015350">
    <property type="protein sequence ID" value="ANS45828.1"/>
    <property type="molecule type" value="Genomic_DNA"/>
</dbReference>
<dbReference type="PANTHER" id="PTHR37293:SF7">
    <property type="entry name" value="HYPOTHETICAL PHAGE PROTEIN"/>
    <property type="match status" value="1"/>
</dbReference>
<feature type="compositionally biased region" description="Polar residues" evidence="1">
    <location>
        <begin position="133"/>
        <end position="144"/>
    </location>
</feature>
<protein>
    <recommendedName>
        <fullName evidence="2">Phage replisome organiser N-terminal domain-containing protein</fullName>
    </recommendedName>
</protein>
<feature type="region of interest" description="Disordered" evidence="1">
    <location>
        <begin position="129"/>
        <end position="148"/>
    </location>
</feature>
<dbReference type="NCBIfam" id="TIGR01714">
    <property type="entry name" value="phage_rep_org_N"/>
    <property type="match status" value="1"/>
</dbReference>
<evidence type="ECO:0000256" key="1">
    <source>
        <dbReference type="SAM" id="MobiDB-lite"/>
    </source>
</evidence>
<dbReference type="InterPro" id="IPR010056">
    <property type="entry name" value="Phage_rep_org__N"/>
</dbReference>
<sequence>MNVADIKWIKLSTNMFEDEKIKLIESMPEADGILIIWIRLLAMAGKTNDTGMIYLTSEIPYTDEMLATLFNKPVNTVRLALTTLSKYQMIDIDEDQFIHIQNWNKHQNLEGMKQVKQLRAERNKRYYEKKKISQQSDENNSKTSYKTEQDALDIDKELDKEKNKYQTIFQHWNEKEIIKHRVLTQKTVSKIKARLNTFGVEELQQAIDHYHTVLTRPEYFWEYRWSLQEFLRSDENVEKFLNPAYLKGLRKKEFQHQVELPTARTSGFPPAKGIVESQVDVDDIYATLGGGG</sequence>
<accession>A0A9W3WYC0</accession>
<feature type="domain" description="Phage replisome organiser N-terminal" evidence="2">
    <location>
        <begin position="8"/>
        <end position="126"/>
    </location>
</feature>
<dbReference type="PANTHER" id="PTHR37293">
    <property type="entry name" value="PHAGE REPLICATION PROTEIN-RELATED"/>
    <property type="match status" value="1"/>
</dbReference>
<name>A0A9W3WYC0_BACTU</name>
<evidence type="ECO:0000313" key="3">
    <source>
        <dbReference type="EMBL" id="ANS45828.1"/>
    </source>
</evidence>
<gene>
    <name evidence="3" type="ORF">BT246_03900</name>
</gene>
<organism evidence="3 4">
    <name type="scientific">Bacillus thuringiensis</name>
    <dbReference type="NCBI Taxonomy" id="1428"/>
    <lineage>
        <taxon>Bacteria</taxon>
        <taxon>Bacillati</taxon>
        <taxon>Bacillota</taxon>
        <taxon>Bacilli</taxon>
        <taxon>Bacillales</taxon>
        <taxon>Bacillaceae</taxon>
        <taxon>Bacillus</taxon>
        <taxon>Bacillus cereus group</taxon>
    </lineage>
</organism>
<proteinExistence type="predicted"/>
<evidence type="ECO:0000259" key="2">
    <source>
        <dbReference type="Pfam" id="PF09681"/>
    </source>
</evidence>
<dbReference type="Pfam" id="PF09681">
    <property type="entry name" value="Phage_rep_org_N"/>
    <property type="match status" value="1"/>
</dbReference>
<dbReference type="InterPro" id="IPR053162">
    <property type="entry name" value="DnaD"/>
</dbReference>